<gene>
    <name evidence="2" type="ORF">CYNAS_LOCUS5857</name>
</gene>
<accession>A0AA36GGH3</accession>
<keyword evidence="3" id="KW-1185">Reference proteome</keyword>
<reference evidence="2" key="1">
    <citation type="submission" date="2023-07" db="EMBL/GenBank/DDBJ databases">
        <authorList>
            <consortium name="CYATHOMIX"/>
        </authorList>
    </citation>
    <scope>NUCLEOTIDE SEQUENCE</scope>
    <source>
        <strain evidence="2">N/A</strain>
    </source>
</reference>
<evidence type="ECO:0000313" key="3">
    <source>
        <dbReference type="Proteomes" id="UP001176961"/>
    </source>
</evidence>
<sequence length="77" mass="9144">MLENGSRQIMLMAEEKSETSSEPDIETIPWREKRSPSVQRLIVRDTENALHALRVMHHKLNKKPIKHQMEERRRIAT</sequence>
<dbReference type="AlphaFoldDB" id="A0AA36GGH3"/>
<dbReference type="Proteomes" id="UP001176961">
    <property type="component" value="Unassembled WGS sequence"/>
</dbReference>
<organism evidence="2 3">
    <name type="scientific">Cylicocyclus nassatus</name>
    <name type="common">Nematode worm</name>
    <dbReference type="NCBI Taxonomy" id="53992"/>
    <lineage>
        <taxon>Eukaryota</taxon>
        <taxon>Metazoa</taxon>
        <taxon>Ecdysozoa</taxon>
        <taxon>Nematoda</taxon>
        <taxon>Chromadorea</taxon>
        <taxon>Rhabditida</taxon>
        <taxon>Rhabditina</taxon>
        <taxon>Rhabditomorpha</taxon>
        <taxon>Strongyloidea</taxon>
        <taxon>Strongylidae</taxon>
        <taxon>Cylicocyclus</taxon>
    </lineage>
</organism>
<comment type="caution">
    <text evidence="2">The sequence shown here is derived from an EMBL/GenBank/DDBJ whole genome shotgun (WGS) entry which is preliminary data.</text>
</comment>
<dbReference type="EMBL" id="CATQJL010000112">
    <property type="protein sequence ID" value="CAJ0593874.1"/>
    <property type="molecule type" value="Genomic_DNA"/>
</dbReference>
<evidence type="ECO:0000256" key="1">
    <source>
        <dbReference type="SAM" id="MobiDB-lite"/>
    </source>
</evidence>
<proteinExistence type="predicted"/>
<name>A0AA36GGH3_CYLNA</name>
<feature type="region of interest" description="Disordered" evidence="1">
    <location>
        <begin position="1"/>
        <end position="27"/>
    </location>
</feature>
<evidence type="ECO:0000313" key="2">
    <source>
        <dbReference type="EMBL" id="CAJ0593874.1"/>
    </source>
</evidence>
<protein>
    <submittedName>
        <fullName evidence="2">Uncharacterized protein</fullName>
    </submittedName>
</protein>